<proteinExistence type="predicted"/>
<feature type="transmembrane region" description="Helical" evidence="1">
    <location>
        <begin position="75"/>
        <end position="96"/>
    </location>
</feature>
<dbReference type="Proteomes" id="UP000054544">
    <property type="component" value="Unassembled WGS sequence"/>
</dbReference>
<evidence type="ECO:0000313" key="2">
    <source>
        <dbReference type="EMBL" id="KJK75026.1"/>
    </source>
</evidence>
<dbReference type="AlphaFoldDB" id="A0A0D9NMB0"/>
<evidence type="ECO:0000313" key="3">
    <source>
        <dbReference type="Proteomes" id="UP000054544"/>
    </source>
</evidence>
<sequence>MVASNNQIPEVLNTGASISQEAYASARNNEAPNAAEQHDASIGITTGDMDLRRKVGDSSICWYYTKPAGVIYGEIFLAASLLCATCMQFCVIWVQWWSDASAAG</sequence>
<reference evidence="3" key="1">
    <citation type="journal article" date="2014" name="BMC Genomics">
        <title>The genome sequence of the biocontrol fungus Metarhizium anisopliae and comparative genomics of Metarhizium species.</title>
        <authorList>
            <person name="Pattemore J.A."/>
            <person name="Hane J.K."/>
            <person name="Williams A.H."/>
            <person name="Wilson B.A."/>
            <person name="Stodart B.J."/>
            <person name="Ash G.J."/>
        </authorList>
    </citation>
    <scope>NUCLEOTIDE SEQUENCE [LARGE SCALE GENOMIC DNA]</scope>
    <source>
        <strain evidence="3">BRIP 53293</strain>
    </source>
</reference>
<organism evidence="2 3">
    <name type="scientific">Metarhizium anisopliae BRIP 53293</name>
    <dbReference type="NCBI Taxonomy" id="1291518"/>
    <lineage>
        <taxon>Eukaryota</taxon>
        <taxon>Fungi</taxon>
        <taxon>Dikarya</taxon>
        <taxon>Ascomycota</taxon>
        <taxon>Pezizomycotina</taxon>
        <taxon>Sordariomycetes</taxon>
        <taxon>Hypocreomycetidae</taxon>
        <taxon>Hypocreales</taxon>
        <taxon>Clavicipitaceae</taxon>
        <taxon>Metarhizium</taxon>
    </lineage>
</organism>
<keyword evidence="1" id="KW-1133">Transmembrane helix</keyword>
<name>A0A0D9NMB0_METAN</name>
<dbReference type="EMBL" id="KE384752">
    <property type="protein sequence ID" value="KJK75026.1"/>
    <property type="molecule type" value="Genomic_DNA"/>
</dbReference>
<evidence type="ECO:0000256" key="1">
    <source>
        <dbReference type="SAM" id="Phobius"/>
    </source>
</evidence>
<gene>
    <name evidence="2" type="ORF">H634G_09661</name>
</gene>
<keyword evidence="3" id="KW-1185">Reference proteome</keyword>
<protein>
    <submittedName>
        <fullName evidence="2">Uncharacterized protein</fullName>
    </submittedName>
</protein>
<keyword evidence="1" id="KW-0472">Membrane</keyword>
<accession>A0A0D9NMB0</accession>
<keyword evidence="1" id="KW-0812">Transmembrane</keyword>